<evidence type="ECO:0000313" key="3">
    <source>
        <dbReference type="Proteomes" id="UP000664658"/>
    </source>
</evidence>
<evidence type="ECO:0000313" key="2">
    <source>
        <dbReference type="EMBL" id="MBO1109439.1"/>
    </source>
</evidence>
<dbReference type="NCBIfam" id="TIGR00778">
    <property type="entry name" value="ahpD_dom"/>
    <property type="match status" value="1"/>
</dbReference>
<evidence type="ECO:0000259" key="1">
    <source>
        <dbReference type="Pfam" id="PF02627"/>
    </source>
</evidence>
<accession>A0A8I1W7S8</accession>
<dbReference type="Gene3D" id="1.20.1290.10">
    <property type="entry name" value="AhpD-like"/>
    <property type="match status" value="1"/>
</dbReference>
<dbReference type="PANTHER" id="PTHR34846">
    <property type="entry name" value="4-CARBOXYMUCONOLACTONE DECARBOXYLASE FAMILY PROTEIN (AFU_ORTHOLOGUE AFUA_6G11590)"/>
    <property type="match status" value="1"/>
</dbReference>
<dbReference type="PANTHER" id="PTHR34846:SF10">
    <property type="entry name" value="CYTOPLASMIC PROTEIN"/>
    <property type="match status" value="1"/>
</dbReference>
<sequence length="125" mass="14531">MRIEPSSRYSWWVRPLLWLQKRHYGEILNPARLWGRKPVLFYLVAGFFGFLDRKSSPLSAELRSLVCVRVSQLNDCAFCVDANGLKLAQRCGCEEKALALSQWHDSDLFDEQEKAVFTYLNRCAE</sequence>
<protein>
    <submittedName>
        <fullName evidence="2">Carboxymuconolactone decarboxylase family protein</fullName>
    </submittedName>
</protein>
<dbReference type="InterPro" id="IPR003779">
    <property type="entry name" value="CMD-like"/>
</dbReference>
<gene>
    <name evidence="2" type="ORF">J2R62_14705</name>
</gene>
<dbReference type="AlphaFoldDB" id="A0A8I1W7S8"/>
<organism evidence="2 3">
    <name type="scientific">Plesiomonas shigelloides</name>
    <name type="common">Aeromonas shigelloides</name>
    <dbReference type="NCBI Taxonomy" id="703"/>
    <lineage>
        <taxon>Bacteria</taxon>
        <taxon>Pseudomonadati</taxon>
        <taxon>Pseudomonadota</taxon>
        <taxon>Gammaproteobacteria</taxon>
        <taxon>Enterobacterales</taxon>
        <taxon>Enterobacteriaceae</taxon>
        <taxon>Plesiomonas</taxon>
    </lineage>
</organism>
<feature type="domain" description="Carboxymuconolactone decarboxylase-like" evidence="1">
    <location>
        <begin position="49"/>
        <end position="120"/>
    </location>
</feature>
<dbReference type="InterPro" id="IPR004675">
    <property type="entry name" value="AhpD_core"/>
</dbReference>
<reference evidence="2" key="1">
    <citation type="submission" date="2021-03" db="EMBL/GenBank/DDBJ databases">
        <title>Plesiomonas shigelloides zfcc0051, isolated from zebrafish feces.</title>
        <authorList>
            <person name="Vanderhoek Z."/>
            <person name="Gaulke C."/>
        </authorList>
    </citation>
    <scope>NUCLEOTIDE SEQUENCE</scope>
    <source>
        <strain evidence="2">Zfcc0051</strain>
    </source>
</reference>
<dbReference type="RefSeq" id="WP_207542558.1">
    <property type="nucleotide sequence ID" value="NZ_JAFNAA010000018.1"/>
</dbReference>
<dbReference type="GO" id="GO:0051920">
    <property type="term" value="F:peroxiredoxin activity"/>
    <property type="evidence" value="ECO:0007669"/>
    <property type="project" value="InterPro"/>
</dbReference>
<dbReference type="SUPFAM" id="SSF69118">
    <property type="entry name" value="AhpD-like"/>
    <property type="match status" value="1"/>
</dbReference>
<dbReference type="InterPro" id="IPR029032">
    <property type="entry name" value="AhpD-like"/>
</dbReference>
<dbReference type="Proteomes" id="UP000664658">
    <property type="component" value="Unassembled WGS sequence"/>
</dbReference>
<comment type="caution">
    <text evidence="2">The sequence shown here is derived from an EMBL/GenBank/DDBJ whole genome shotgun (WGS) entry which is preliminary data.</text>
</comment>
<dbReference type="Pfam" id="PF02627">
    <property type="entry name" value="CMD"/>
    <property type="match status" value="1"/>
</dbReference>
<proteinExistence type="predicted"/>
<name>A0A8I1W7S8_PLESH</name>
<dbReference type="EMBL" id="JAFNAA010000018">
    <property type="protein sequence ID" value="MBO1109439.1"/>
    <property type="molecule type" value="Genomic_DNA"/>
</dbReference>